<accession>A0A7J4XII3</accession>
<dbReference type="RefSeq" id="WP_130058307.1">
    <property type="nucleotide sequence ID" value="NZ_RCXT01000003.1"/>
</dbReference>
<dbReference type="AlphaFoldDB" id="A0A7J4XII3"/>
<evidence type="ECO:0000313" key="2">
    <source>
        <dbReference type="Proteomes" id="UP000422221"/>
    </source>
</evidence>
<dbReference type="EMBL" id="VWMK01000011">
    <property type="protein sequence ID" value="KAA3764612.1"/>
    <property type="molecule type" value="Genomic_DNA"/>
</dbReference>
<name>A0A7J4XII3_9BACE</name>
<evidence type="ECO:0000313" key="1">
    <source>
        <dbReference type="EMBL" id="KAA3764612.1"/>
    </source>
</evidence>
<organism evidence="1 2">
    <name type="scientific">Bacteroides salyersiae</name>
    <dbReference type="NCBI Taxonomy" id="291644"/>
    <lineage>
        <taxon>Bacteria</taxon>
        <taxon>Pseudomonadati</taxon>
        <taxon>Bacteroidota</taxon>
        <taxon>Bacteroidia</taxon>
        <taxon>Bacteroidales</taxon>
        <taxon>Bacteroidaceae</taxon>
        <taxon>Bacteroides</taxon>
    </lineage>
</organism>
<proteinExistence type="predicted"/>
<comment type="caution">
    <text evidence="1">The sequence shown here is derived from an EMBL/GenBank/DDBJ whole genome shotgun (WGS) entry which is preliminary data.</text>
</comment>
<reference evidence="1 2" key="1">
    <citation type="journal article" date="2019" name="Nat. Med.">
        <title>A library of human gut bacterial isolates paired with longitudinal multiomics data enables mechanistic microbiome research.</title>
        <authorList>
            <person name="Poyet M."/>
            <person name="Groussin M."/>
            <person name="Gibbons S.M."/>
            <person name="Avila-Pacheco J."/>
            <person name="Jiang X."/>
            <person name="Kearney S.M."/>
            <person name="Perrotta A.R."/>
            <person name="Berdy B."/>
            <person name="Zhao S."/>
            <person name="Lieberman T.D."/>
            <person name="Swanson P.K."/>
            <person name="Smith M."/>
            <person name="Roesemann S."/>
            <person name="Alexander J.E."/>
            <person name="Rich S.A."/>
            <person name="Livny J."/>
            <person name="Vlamakis H."/>
            <person name="Clish C."/>
            <person name="Bullock K."/>
            <person name="Deik A."/>
            <person name="Scott J."/>
            <person name="Pierce K.A."/>
            <person name="Xavier R.J."/>
            <person name="Alm E.J."/>
        </authorList>
    </citation>
    <scope>NUCLEOTIDE SEQUENCE [LARGE SCALE GENOMIC DNA]</scope>
    <source>
        <strain evidence="1 2">BIOML-A10</strain>
    </source>
</reference>
<dbReference type="Proteomes" id="UP000422221">
    <property type="component" value="Unassembled WGS sequence"/>
</dbReference>
<protein>
    <submittedName>
        <fullName evidence="1">Uncharacterized protein</fullName>
    </submittedName>
</protein>
<gene>
    <name evidence="1" type="ORF">F3F73_12215</name>
</gene>
<sequence>MAISSLDVLCCRIVIGDADPDNLMAINNPITLTEVKEIEINESYKKLIGTAKVVFPKGTVFKSTLLGAATLEGKDASRITTEVMQDGIIIEKRTTQTAVGTSTFKTGQRISISLGYNGVLKKMFEGYITGYNSDNLFELNCENMAYKLKLKQAPKFVTPIVGTKVNDVLGEKYNLLKNTGFRIHSETKRFDINIGQIKITDNFTVADVLSDWSKKSKVYCFLKYDENSPDDMPAIAVGRPYSSSKSQPIFPNNEQSGPFKIYFDYHVANSTLKVVKTDPKFLAVTAKALGTDEKIFEVTIRLNPDYDPEKKGSKEFQTINATQISKKTHKVTGNVTAQGAKTKTKVDLSTYTIAPYMSSNMKINSDELVEEAIEYFKNYNLNGVTGKLTLFGDLALNTAVQVELIDDINSSKNGVYIVDEVITKFGTEGYRQTISIPYRIKGNKVKEDG</sequence>